<organism evidence="5 6">
    <name type="scientific">Desulfobulbus propionicus (strain ATCC 33891 / DSM 2032 / VKM B-1956 / 1pr3)</name>
    <dbReference type="NCBI Taxonomy" id="577650"/>
    <lineage>
        <taxon>Bacteria</taxon>
        <taxon>Pseudomonadati</taxon>
        <taxon>Thermodesulfobacteriota</taxon>
        <taxon>Desulfobulbia</taxon>
        <taxon>Desulfobulbales</taxon>
        <taxon>Desulfobulbaceae</taxon>
        <taxon>Desulfobulbus</taxon>
    </lineage>
</organism>
<name>A0A7U3YQ14_DESPD</name>
<keyword evidence="2" id="KW-0663">Pyridoxal phosphate</keyword>
<proteinExistence type="inferred from homology"/>
<evidence type="ECO:0000259" key="4">
    <source>
        <dbReference type="Pfam" id="PF00155"/>
    </source>
</evidence>
<comment type="cofactor">
    <cofactor evidence="1 3">
        <name>pyridoxal 5'-phosphate</name>
        <dbReference type="ChEBI" id="CHEBI:597326"/>
    </cofactor>
</comment>
<dbReference type="Gene3D" id="3.90.1150.10">
    <property type="entry name" value="Aspartate Aminotransferase, domain 1"/>
    <property type="match status" value="1"/>
</dbReference>
<dbReference type="SUPFAM" id="SSF53383">
    <property type="entry name" value="PLP-dependent transferases"/>
    <property type="match status" value="1"/>
</dbReference>
<dbReference type="Proteomes" id="UP000006365">
    <property type="component" value="Chromosome"/>
</dbReference>
<dbReference type="InterPro" id="IPR004839">
    <property type="entry name" value="Aminotransferase_I/II_large"/>
</dbReference>
<dbReference type="GO" id="GO:0030170">
    <property type="term" value="F:pyridoxal phosphate binding"/>
    <property type="evidence" value="ECO:0007669"/>
    <property type="project" value="InterPro"/>
</dbReference>
<dbReference type="RefSeq" id="WP_015725984.1">
    <property type="nucleotide sequence ID" value="NC_014972.1"/>
</dbReference>
<reference evidence="5 6" key="1">
    <citation type="journal article" date="2011" name="Stand. Genomic Sci.">
        <title>Complete genome sequence of Desulfobulbus propionicus type strain (1pr3).</title>
        <authorList>
            <person name="Pagani I."/>
            <person name="Lapidus A."/>
            <person name="Nolan M."/>
            <person name="Lucas S."/>
            <person name="Hammon N."/>
            <person name="Deshpande S."/>
            <person name="Cheng J.F."/>
            <person name="Chertkov O."/>
            <person name="Davenport K."/>
            <person name="Tapia R."/>
            <person name="Han C."/>
            <person name="Goodwin L."/>
            <person name="Pitluck S."/>
            <person name="Liolios K."/>
            <person name="Mavromatis K."/>
            <person name="Ivanova N."/>
            <person name="Mikhailova N."/>
            <person name="Pati A."/>
            <person name="Chen A."/>
            <person name="Palaniappan K."/>
            <person name="Land M."/>
            <person name="Hauser L."/>
            <person name="Chang Y.J."/>
            <person name="Jeffries C.D."/>
            <person name="Detter J.C."/>
            <person name="Brambilla E."/>
            <person name="Kannan K.P."/>
            <person name="Djao O.D."/>
            <person name="Rohde M."/>
            <person name="Pukall R."/>
            <person name="Spring S."/>
            <person name="Goker M."/>
            <person name="Sikorski J."/>
            <person name="Woyke T."/>
            <person name="Bristow J."/>
            <person name="Eisen J.A."/>
            <person name="Markowitz V."/>
            <person name="Hugenholtz P."/>
            <person name="Kyrpides N.C."/>
            <person name="Klenk H.P."/>
        </authorList>
    </citation>
    <scope>NUCLEOTIDE SEQUENCE [LARGE SCALE GENOMIC DNA]</scope>
    <source>
        <strain evidence="6">ATCC 33891 / DSM 2032 / 1pr3</strain>
    </source>
</reference>
<dbReference type="Pfam" id="PF00155">
    <property type="entry name" value="Aminotran_1_2"/>
    <property type="match status" value="1"/>
</dbReference>
<gene>
    <name evidence="5" type="ordered locus">Despr_3334</name>
</gene>
<dbReference type="PANTHER" id="PTHR42885:SF1">
    <property type="entry name" value="THREONINE-PHOSPHATE DECARBOXYLASE"/>
    <property type="match status" value="1"/>
</dbReference>
<dbReference type="InterPro" id="IPR004838">
    <property type="entry name" value="NHTrfase_class1_PyrdxlP-BS"/>
</dbReference>
<dbReference type="AlphaFoldDB" id="A0A7U3YQ14"/>
<keyword evidence="6" id="KW-1185">Reference proteome</keyword>
<dbReference type="PROSITE" id="PS00105">
    <property type="entry name" value="AA_TRANSFER_CLASS_1"/>
    <property type="match status" value="1"/>
</dbReference>
<dbReference type="GO" id="GO:0008483">
    <property type="term" value="F:transaminase activity"/>
    <property type="evidence" value="ECO:0007669"/>
    <property type="project" value="UniProtKB-KW"/>
</dbReference>
<keyword evidence="3" id="KW-0808">Transferase</keyword>
<dbReference type="EC" id="2.6.1.-" evidence="3"/>
<evidence type="ECO:0000313" key="6">
    <source>
        <dbReference type="Proteomes" id="UP000006365"/>
    </source>
</evidence>
<dbReference type="InterPro" id="IPR015422">
    <property type="entry name" value="PyrdxlP-dep_Trfase_small"/>
</dbReference>
<dbReference type="InterPro" id="IPR015421">
    <property type="entry name" value="PyrdxlP-dep_Trfase_major"/>
</dbReference>
<dbReference type="CDD" id="cd00609">
    <property type="entry name" value="AAT_like"/>
    <property type="match status" value="1"/>
</dbReference>
<evidence type="ECO:0000256" key="1">
    <source>
        <dbReference type="ARBA" id="ARBA00001933"/>
    </source>
</evidence>
<feature type="domain" description="Aminotransferase class I/classII large" evidence="4">
    <location>
        <begin position="22"/>
        <end position="356"/>
    </location>
</feature>
<dbReference type="KEGG" id="dpr:Despr_3334"/>
<evidence type="ECO:0000256" key="2">
    <source>
        <dbReference type="ARBA" id="ARBA00022898"/>
    </source>
</evidence>
<keyword evidence="3 5" id="KW-0032">Aminotransferase</keyword>
<dbReference type="Gene3D" id="3.40.640.10">
    <property type="entry name" value="Type I PLP-dependent aspartate aminotransferase-like (Major domain)"/>
    <property type="match status" value="1"/>
</dbReference>
<evidence type="ECO:0000313" key="5">
    <source>
        <dbReference type="EMBL" id="ADW19460.1"/>
    </source>
</evidence>
<comment type="similarity">
    <text evidence="3">Belongs to the class-I pyridoxal-phosphate-dependent aminotransferase family.</text>
</comment>
<dbReference type="InterPro" id="IPR015424">
    <property type="entry name" value="PyrdxlP-dep_Trfase"/>
</dbReference>
<accession>A0A7U3YQ14</accession>
<dbReference type="PANTHER" id="PTHR42885">
    <property type="entry name" value="HISTIDINOL-PHOSPHATE AMINOTRANSFERASE-RELATED"/>
    <property type="match status" value="1"/>
</dbReference>
<protein>
    <recommendedName>
        <fullName evidence="3">Aminotransferase</fullName>
        <ecNumber evidence="3">2.6.1.-</ecNumber>
    </recommendedName>
</protein>
<evidence type="ECO:0000256" key="3">
    <source>
        <dbReference type="RuleBase" id="RU000481"/>
    </source>
</evidence>
<sequence>MIQGHGGNVAALAEELGCRPEEIVDMSSNINPLGSVPGLIDHLREHLGRIRVLPEVDGKGAIRAIAALLGVDEQRVLAGGGTTQFIYTACAALASRRALIVGPTYADYTDGCRVHGVEPDFFLAGPETGFAPDVERLAARLSAYDTVFLCNPNNPTGQLIDPAALVQLCRHHPQVRFVIDESYLPFVPAEQARSLSNCLLDNVVVLWSVSKIFGMPGLRAGFLVANGPLIDRFRRYMQPWSVNTLAQEAVCFLGRNQEAVEAFIERTRAYLSEEGTLFRQRLHGGRLHVYPSTTSYFLLRLPEDHTAAGICRALAERRFLIRNCANFHGLDERYIRIALKDAATNRAVAEHLLAAIGAGQAGRP</sequence>
<dbReference type="EMBL" id="CP002364">
    <property type="protein sequence ID" value="ADW19460.1"/>
    <property type="molecule type" value="Genomic_DNA"/>
</dbReference>